<dbReference type="PANTHER" id="PTHR11895:SF76">
    <property type="entry name" value="INDOLEACETAMIDE HYDROLASE"/>
    <property type="match status" value="1"/>
</dbReference>
<protein>
    <submittedName>
        <fullName evidence="3">Amidase</fullName>
        <ecNumber evidence="3">3.5.1.4</ecNumber>
    </submittedName>
</protein>
<dbReference type="AlphaFoldDB" id="A0A929FYS2"/>
<feature type="region of interest" description="Disordered" evidence="1">
    <location>
        <begin position="1"/>
        <end position="30"/>
    </location>
</feature>
<comment type="caution">
    <text evidence="3">The sequence shown here is derived from an EMBL/GenBank/DDBJ whole genome shotgun (WGS) entry which is preliminary data.</text>
</comment>
<dbReference type="InterPro" id="IPR023631">
    <property type="entry name" value="Amidase_dom"/>
</dbReference>
<accession>A0A929FYS2</accession>
<keyword evidence="3" id="KW-0378">Hydrolase</keyword>
<dbReference type="PANTHER" id="PTHR11895">
    <property type="entry name" value="TRANSAMIDASE"/>
    <property type="match status" value="1"/>
</dbReference>
<dbReference type="Pfam" id="PF01425">
    <property type="entry name" value="Amidase"/>
    <property type="match status" value="1"/>
</dbReference>
<reference evidence="3" key="1">
    <citation type="submission" date="2020-10" db="EMBL/GenBank/DDBJ databases">
        <title>Diversity and distribution of actinomycetes associated with coral in the coast of Hainan.</title>
        <authorList>
            <person name="Li F."/>
        </authorList>
    </citation>
    <scope>NUCLEOTIDE SEQUENCE</scope>
    <source>
        <strain evidence="3">HNM0983</strain>
    </source>
</reference>
<dbReference type="SUPFAM" id="SSF75304">
    <property type="entry name" value="Amidase signature (AS) enzymes"/>
    <property type="match status" value="1"/>
</dbReference>
<feature type="compositionally biased region" description="Basic and acidic residues" evidence="1">
    <location>
        <begin position="1"/>
        <end position="14"/>
    </location>
</feature>
<dbReference type="GO" id="GO:0004040">
    <property type="term" value="F:amidase activity"/>
    <property type="evidence" value="ECO:0007669"/>
    <property type="project" value="UniProtKB-EC"/>
</dbReference>
<sequence length="516" mass="55850">MPVDRALRTRESRGGRSTRGRTPLTIEPGAGLPSARVPDLVLLDAAELSWVLHRREASCVEVMRAYLEHIDRFNPAVNAIVSRADDAKLLDEARQRDQELDRGEPAGWMHGFPVAVKDLSNAGGFPTTMGSPVFAEHIAAADDLHVRRMREAGAIVLGKTNVPEFGLGSHTFNPVFGTTGNAYDPTRTAGGSSGGAGAALALRMLPVADGSDFMGSLRNPAAYGNIVSLRPGFGRVPAGGFLSEPAVVGPMGRTVRDIALLLSTMAGPHERAPLSIEQDPAVFTGDLQRSFDGTRIGWLGDFDGRIPTEPGVLDLCAGTFEAFTAAGCSVEPVSAPPDPAPAWETFLLWRSWMVGSAHAELHADPATRGQLKPEAVYEVQRYLEFGAADIHRALQGRQHWYEQVCDLLDRYDFLLAPSAQVFPFDAEQRWPGEIAGREMDTYHRWMEIVAPWTLAGNPVANLPAGFTEGGLPMGVQLIGRNHGEWPLLQLAHAYELATDWTHRVLPPALRESGAAR</sequence>
<keyword evidence="4" id="KW-1185">Reference proteome</keyword>
<feature type="domain" description="Amidase" evidence="2">
    <location>
        <begin position="61"/>
        <end position="484"/>
    </location>
</feature>
<proteinExistence type="predicted"/>
<gene>
    <name evidence="3" type="ORF">IQ251_00910</name>
</gene>
<evidence type="ECO:0000256" key="1">
    <source>
        <dbReference type="SAM" id="MobiDB-lite"/>
    </source>
</evidence>
<dbReference type="Proteomes" id="UP000598360">
    <property type="component" value="Unassembled WGS sequence"/>
</dbReference>
<evidence type="ECO:0000313" key="4">
    <source>
        <dbReference type="Proteomes" id="UP000598360"/>
    </source>
</evidence>
<evidence type="ECO:0000259" key="2">
    <source>
        <dbReference type="Pfam" id="PF01425"/>
    </source>
</evidence>
<dbReference type="EMBL" id="JADEYC010000002">
    <property type="protein sequence ID" value="MBE9372997.1"/>
    <property type="molecule type" value="Genomic_DNA"/>
</dbReference>
<dbReference type="Gene3D" id="3.90.1300.10">
    <property type="entry name" value="Amidase signature (AS) domain"/>
    <property type="match status" value="1"/>
</dbReference>
<dbReference type="EC" id="3.5.1.4" evidence="3"/>
<name>A0A929FYS2_9PSEU</name>
<organism evidence="3 4">
    <name type="scientific">Saccharopolyspora montiporae</name>
    <dbReference type="NCBI Taxonomy" id="2781240"/>
    <lineage>
        <taxon>Bacteria</taxon>
        <taxon>Bacillati</taxon>
        <taxon>Actinomycetota</taxon>
        <taxon>Actinomycetes</taxon>
        <taxon>Pseudonocardiales</taxon>
        <taxon>Pseudonocardiaceae</taxon>
        <taxon>Saccharopolyspora</taxon>
    </lineage>
</organism>
<evidence type="ECO:0000313" key="3">
    <source>
        <dbReference type="EMBL" id="MBE9372997.1"/>
    </source>
</evidence>
<dbReference type="InterPro" id="IPR036928">
    <property type="entry name" value="AS_sf"/>
</dbReference>
<dbReference type="InterPro" id="IPR000120">
    <property type="entry name" value="Amidase"/>
</dbReference>
<dbReference type="NCBIfam" id="NF005686">
    <property type="entry name" value="PRK07486.1"/>
    <property type="match status" value="1"/>
</dbReference>